<evidence type="ECO:0000313" key="11">
    <source>
        <dbReference type="EMBL" id="PTX10520.1"/>
    </source>
</evidence>
<feature type="domain" description="Reverse transcriptase" evidence="10">
    <location>
        <begin position="52"/>
        <end position="289"/>
    </location>
</feature>
<protein>
    <recommendedName>
        <fullName evidence="1">RNA-directed DNA polymerase</fullName>
        <ecNumber evidence="1">2.7.7.49</ecNumber>
    </recommendedName>
</protein>
<keyword evidence="4" id="KW-0479">Metal-binding</keyword>
<comment type="catalytic activity">
    <reaction evidence="9">
        <text>DNA(n) + a 2'-deoxyribonucleoside 5'-triphosphate = DNA(n+1) + diphosphate</text>
        <dbReference type="Rhea" id="RHEA:22508"/>
        <dbReference type="Rhea" id="RHEA-COMP:17339"/>
        <dbReference type="Rhea" id="RHEA-COMP:17340"/>
        <dbReference type="ChEBI" id="CHEBI:33019"/>
        <dbReference type="ChEBI" id="CHEBI:61560"/>
        <dbReference type="ChEBI" id="CHEBI:173112"/>
        <dbReference type="EC" id="2.7.7.49"/>
    </reaction>
</comment>
<evidence type="ECO:0000256" key="3">
    <source>
        <dbReference type="ARBA" id="ARBA00022695"/>
    </source>
</evidence>
<dbReference type="OrthoDB" id="9780724at2"/>
<dbReference type="PANTHER" id="PTHR34047">
    <property type="entry name" value="NUCLEAR INTRON MATURASE 1, MITOCHONDRIAL-RELATED"/>
    <property type="match status" value="1"/>
</dbReference>
<dbReference type="EMBL" id="QBKI01000017">
    <property type="protein sequence ID" value="PTX10520.1"/>
    <property type="molecule type" value="Genomic_DNA"/>
</dbReference>
<organism evidence="11 12">
    <name type="scientific">Pontibacter mucosus</name>
    <dbReference type="NCBI Taxonomy" id="1649266"/>
    <lineage>
        <taxon>Bacteria</taxon>
        <taxon>Pseudomonadati</taxon>
        <taxon>Bacteroidota</taxon>
        <taxon>Cytophagia</taxon>
        <taxon>Cytophagales</taxon>
        <taxon>Hymenobacteraceae</taxon>
        <taxon>Pontibacter</taxon>
    </lineage>
</organism>
<evidence type="ECO:0000256" key="4">
    <source>
        <dbReference type="ARBA" id="ARBA00022723"/>
    </source>
</evidence>
<dbReference type="SUPFAM" id="SSF56672">
    <property type="entry name" value="DNA/RNA polymerases"/>
    <property type="match status" value="1"/>
</dbReference>
<dbReference type="InterPro" id="IPR000123">
    <property type="entry name" value="Reverse_transcriptase_msDNA"/>
</dbReference>
<keyword evidence="7" id="KW-0051">Antiviral defense</keyword>
<dbReference type="InterPro" id="IPR043502">
    <property type="entry name" value="DNA/RNA_pol_sf"/>
</dbReference>
<dbReference type="RefSeq" id="WP_108213986.1">
    <property type="nucleotide sequence ID" value="NZ_QBKI01000017.1"/>
</dbReference>
<keyword evidence="2" id="KW-0808">Transferase</keyword>
<dbReference type="Pfam" id="PF08388">
    <property type="entry name" value="GIIM"/>
    <property type="match status" value="1"/>
</dbReference>
<dbReference type="Pfam" id="PF00078">
    <property type="entry name" value="RVT_1"/>
    <property type="match status" value="1"/>
</dbReference>
<dbReference type="InterPro" id="IPR051083">
    <property type="entry name" value="GrpII_Intron_Splice-Mob/Def"/>
</dbReference>
<dbReference type="PROSITE" id="PS50878">
    <property type="entry name" value="RT_POL"/>
    <property type="match status" value="1"/>
</dbReference>
<evidence type="ECO:0000256" key="1">
    <source>
        <dbReference type="ARBA" id="ARBA00012493"/>
    </source>
</evidence>
<evidence type="ECO:0000256" key="9">
    <source>
        <dbReference type="ARBA" id="ARBA00048173"/>
    </source>
</evidence>
<dbReference type="InterPro" id="IPR043128">
    <property type="entry name" value="Rev_trsase/Diguanyl_cyclase"/>
</dbReference>
<evidence type="ECO:0000256" key="2">
    <source>
        <dbReference type="ARBA" id="ARBA00022679"/>
    </source>
</evidence>
<proteinExistence type="inferred from homology"/>
<dbReference type="AlphaFoldDB" id="A0A2T5Y3B8"/>
<evidence type="ECO:0000259" key="10">
    <source>
        <dbReference type="PROSITE" id="PS50878"/>
    </source>
</evidence>
<reference evidence="11 12" key="1">
    <citation type="submission" date="2018-04" db="EMBL/GenBank/DDBJ databases">
        <title>Genomic Encyclopedia of Archaeal and Bacterial Type Strains, Phase II (KMG-II): from individual species to whole genera.</title>
        <authorList>
            <person name="Goeker M."/>
        </authorList>
    </citation>
    <scope>NUCLEOTIDE SEQUENCE [LARGE SCALE GENOMIC DNA]</scope>
    <source>
        <strain evidence="11 12">DSM 100162</strain>
    </source>
</reference>
<comment type="caution">
    <text evidence="11">The sequence shown here is derived from an EMBL/GenBank/DDBJ whole genome shotgun (WGS) entry which is preliminary data.</text>
</comment>
<dbReference type="EC" id="2.7.7.49" evidence="1"/>
<dbReference type="InterPro" id="IPR013597">
    <property type="entry name" value="Mat_intron_G2"/>
</dbReference>
<evidence type="ECO:0000256" key="8">
    <source>
        <dbReference type="ARBA" id="ARBA00034120"/>
    </source>
</evidence>
<dbReference type="InterPro" id="IPR030931">
    <property type="entry name" value="Group_II_RT_mat"/>
</dbReference>
<dbReference type="Proteomes" id="UP000244225">
    <property type="component" value="Unassembled WGS sequence"/>
</dbReference>
<dbReference type="GO" id="GO:0003723">
    <property type="term" value="F:RNA binding"/>
    <property type="evidence" value="ECO:0007669"/>
    <property type="project" value="InterPro"/>
</dbReference>
<name>A0A2T5Y3B8_9BACT</name>
<dbReference type="PANTHER" id="PTHR34047:SF3">
    <property type="entry name" value="BLR2052 PROTEIN"/>
    <property type="match status" value="1"/>
</dbReference>
<dbReference type="Gene3D" id="3.30.70.270">
    <property type="match status" value="1"/>
</dbReference>
<keyword evidence="3" id="KW-0548">Nucleotidyltransferase</keyword>
<dbReference type="GO" id="GO:0051607">
    <property type="term" value="P:defense response to virus"/>
    <property type="evidence" value="ECO:0007669"/>
    <property type="project" value="UniProtKB-KW"/>
</dbReference>
<sequence length="407" mass="47986">MIDYYEVKSQPITRVMVWQAYRKVRANKGAAGIDHMGWQDLEQDLPRQLYKLWNRLSSGSYFPKPVREVVIGKKGGGERRLGIPTILDRIAQEVVRAHLERVVEPLFHKDSYGYRPGRSCHQAVGKLSERAQCHDWAIDLDIRSFFDTIDHELLLQAVRHYCPDKWVLLYIGRWLQAGIVQQDGTALDRLTGTPQGGVISPLLANVFLHVAFDKWMEKHHPGKPFERYADDVVVHCKSEKQAQYVLASIRSRVEACKLQLHPDKTRIVHLRGTSEKKYPRSLDFLGFTWRPHWRQTSKGMRLMVSHFISTKSISSVLHKLSRMHIHRWRKPLEEVAQVLRPVIQGVINYYCRFWSSHTHYLWLQLNTRLLKWAKWEKGLPMREAVRWMRKRYREKPGLFPHWQLVRP</sequence>
<evidence type="ECO:0000256" key="6">
    <source>
        <dbReference type="ARBA" id="ARBA00022918"/>
    </source>
</evidence>
<gene>
    <name evidence="11" type="ORF">C8N40_11722</name>
</gene>
<keyword evidence="5" id="KW-0460">Magnesium</keyword>
<keyword evidence="6 11" id="KW-0695">RNA-directed DNA polymerase</keyword>
<dbReference type="InterPro" id="IPR000477">
    <property type="entry name" value="RT_dom"/>
</dbReference>
<evidence type="ECO:0000313" key="12">
    <source>
        <dbReference type="Proteomes" id="UP000244225"/>
    </source>
</evidence>
<accession>A0A2T5Y3B8</accession>
<evidence type="ECO:0000256" key="7">
    <source>
        <dbReference type="ARBA" id="ARBA00023118"/>
    </source>
</evidence>
<dbReference type="NCBIfam" id="TIGR04416">
    <property type="entry name" value="group_II_RT_mat"/>
    <property type="match status" value="1"/>
</dbReference>
<dbReference type="GO" id="GO:0046872">
    <property type="term" value="F:metal ion binding"/>
    <property type="evidence" value="ECO:0007669"/>
    <property type="project" value="UniProtKB-KW"/>
</dbReference>
<comment type="similarity">
    <text evidence="8">Belongs to the bacterial reverse transcriptase family.</text>
</comment>
<evidence type="ECO:0000256" key="5">
    <source>
        <dbReference type="ARBA" id="ARBA00022842"/>
    </source>
</evidence>
<dbReference type="GO" id="GO:0003964">
    <property type="term" value="F:RNA-directed DNA polymerase activity"/>
    <property type="evidence" value="ECO:0007669"/>
    <property type="project" value="UniProtKB-KW"/>
</dbReference>
<keyword evidence="12" id="KW-1185">Reference proteome</keyword>
<dbReference type="CDD" id="cd01651">
    <property type="entry name" value="RT_G2_intron"/>
    <property type="match status" value="1"/>
</dbReference>
<dbReference type="PRINTS" id="PR00866">
    <property type="entry name" value="RNADNAPOLMS"/>
</dbReference>